<dbReference type="OrthoDB" id="10254377at2759"/>
<name>A0A1E3P3B0_WICAA</name>
<evidence type="ECO:0000313" key="4">
    <source>
        <dbReference type="Proteomes" id="UP000094112"/>
    </source>
</evidence>
<dbReference type="GO" id="GO:0005085">
    <property type="term" value="F:guanyl-nucleotide exchange factor activity"/>
    <property type="evidence" value="ECO:0007669"/>
    <property type="project" value="UniProtKB-KW"/>
</dbReference>
<dbReference type="SUPFAM" id="SSF48366">
    <property type="entry name" value="Ras GEF"/>
    <property type="match status" value="1"/>
</dbReference>
<feature type="non-terminal residue" evidence="3">
    <location>
        <position position="96"/>
    </location>
</feature>
<dbReference type="AlphaFoldDB" id="A0A1E3P3B0"/>
<dbReference type="InterPro" id="IPR023578">
    <property type="entry name" value="Ras_GEF_dom_sf"/>
</dbReference>
<feature type="domain" description="N-terminal Ras-GEF" evidence="2">
    <location>
        <begin position="36"/>
        <end position="96"/>
    </location>
</feature>
<dbReference type="Gene3D" id="1.20.870.10">
    <property type="entry name" value="Son of sevenless (SoS) protein Chain: S domain 1"/>
    <property type="match status" value="1"/>
</dbReference>
<organism evidence="3 4">
    <name type="scientific">Wickerhamomyces anomalus (strain ATCC 58044 / CBS 1984 / NCYC 433 / NRRL Y-366-8)</name>
    <name type="common">Yeast</name>
    <name type="synonym">Hansenula anomala</name>
    <dbReference type="NCBI Taxonomy" id="683960"/>
    <lineage>
        <taxon>Eukaryota</taxon>
        <taxon>Fungi</taxon>
        <taxon>Dikarya</taxon>
        <taxon>Ascomycota</taxon>
        <taxon>Saccharomycotina</taxon>
        <taxon>Saccharomycetes</taxon>
        <taxon>Phaffomycetales</taxon>
        <taxon>Wickerhamomycetaceae</taxon>
        <taxon>Wickerhamomyces</taxon>
    </lineage>
</organism>
<keyword evidence="4" id="KW-1185">Reference proteome</keyword>
<evidence type="ECO:0000259" key="2">
    <source>
        <dbReference type="PROSITE" id="PS50212"/>
    </source>
</evidence>
<dbReference type="RefSeq" id="XP_019039112.1">
    <property type="nucleotide sequence ID" value="XM_019186330.1"/>
</dbReference>
<dbReference type="Pfam" id="PF00618">
    <property type="entry name" value="RasGEF_N"/>
    <property type="match status" value="1"/>
</dbReference>
<gene>
    <name evidence="3" type="ORF">WICANDRAFT_91930</name>
</gene>
<evidence type="ECO:0000313" key="3">
    <source>
        <dbReference type="EMBL" id="ODQ59905.1"/>
    </source>
</evidence>
<reference evidence="3 4" key="1">
    <citation type="journal article" date="2016" name="Proc. Natl. Acad. Sci. U.S.A.">
        <title>Comparative genomics of biotechnologically important yeasts.</title>
        <authorList>
            <person name="Riley R."/>
            <person name="Haridas S."/>
            <person name="Wolfe K.H."/>
            <person name="Lopes M.R."/>
            <person name="Hittinger C.T."/>
            <person name="Goeker M."/>
            <person name="Salamov A.A."/>
            <person name="Wisecaver J.H."/>
            <person name="Long T.M."/>
            <person name="Calvey C.H."/>
            <person name="Aerts A.L."/>
            <person name="Barry K.W."/>
            <person name="Choi C."/>
            <person name="Clum A."/>
            <person name="Coughlan A.Y."/>
            <person name="Deshpande S."/>
            <person name="Douglass A.P."/>
            <person name="Hanson S.J."/>
            <person name="Klenk H.-P."/>
            <person name="LaButti K.M."/>
            <person name="Lapidus A."/>
            <person name="Lindquist E.A."/>
            <person name="Lipzen A.M."/>
            <person name="Meier-Kolthoff J.P."/>
            <person name="Ohm R.A."/>
            <person name="Otillar R.P."/>
            <person name="Pangilinan J.L."/>
            <person name="Peng Y."/>
            <person name="Rokas A."/>
            <person name="Rosa C.A."/>
            <person name="Scheuner C."/>
            <person name="Sibirny A.A."/>
            <person name="Slot J.C."/>
            <person name="Stielow J.B."/>
            <person name="Sun H."/>
            <person name="Kurtzman C.P."/>
            <person name="Blackwell M."/>
            <person name="Grigoriev I.V."/>
            <person name="Jeffries T.W."/>
        </authorList>
    </citation>
    <scope>NUCLEOTIDE SEQUENCE [LARGE SCALE GENOMIC DNA]</scope>
    <source>
        <strain evidence="4">ATCC 58044 / CBS 1984 / NCYC 433 / NRRL Y-366-8</strain>
    </source>
</reference>
<dbReference type="EMBL" id="KV454210">
    <property type="protein sequence ID" value="ODQ59905.1"/>
    <property type="molecule type" value="Genomic_DNA"/>
</dbReference>
<proteinExistence type="predicted"/>
<protein>
    <recommendedName>
        <fullName evidence="2">N-terminal Ras-GEF domain-containing protein</fullName>
    </recommendedName>
</protein>
<sequence>MTDILDYKIDSLDIKVFDTTEDDLSQQQQQQQHELSRSTGHYVDIITLINMLTSPSEIDYQIISDFFLTYRSFISQYSLLKILFMKLQWSLTQIDD</sequence>
<keyword evidence="1" id="KW-0344">Guanine-nucleotide releasing factor</keyword>
<dbReference type="InterPro" id="IPR000651">
    <property type="entry name" value="Ras-like_Gua-exchang_fac_N"/>
</dbReference>
<dbReference type="GeneID" id="30203576"/>
<evidence type="ECO:0000256" key="1">
    <source>
        <dbReference type="PROSITE-ProRule" id="PRU00135"/>
    </source>
</evidence>
<accession>A0A1E3P3B0</accession>
<dbReference type="Proteomes" id="UP000094112">
    <property type="component" value="Unassembled WGS sequence"/>
</dbReference>
<dbReference type="PROSITE" id="PS50212">
    <property type="entry name" value="RASGEF_NTER"/>
    <property type="match status" value="1"/>
</dbReference>